<feature type="region of interest" description="Disordered" evidence="1">
    <location>
        <begin position="578"/>
        <end position="605"/>
    </location>
</feature>
<dbReference type="InterPro" id="IPR008942">
    <property type="entry name" value="ENTH_VHS"/>
</dbReference>
<feature type="region of interest" description="Disordered" evidence="1">
    <location>
        <begin position="342"/>
        <end position="495"/>
    </location>
</feature>
<feature type="compositionally biased region" description="Low complexity" evidence="1">
    <location>
        <begin position="385"/>
        <end position="395"/>
    </location>
</feature>
<evidence type="ECO:0000313" key="4">
    <source>
        <dbReference type="Proteomes" id="UP000801428"/>
    </source>
</evidence>
<evidence type="ECO:0000259" key="2">
    <source>
        <dbReference type="PROSITE" id="PS51391"/>
    </source>
</evidence>
<feature type="region of interest" description="Disordered" evidence="1">
    <location>
        <begin position="671"/>
        <end position="731"/>
    </location>
</feature>
<reference evidence="3" key="1">
    <citation type="submission" date="2019-04" db="EMBL/GenBank/DDBJ databases">
        <title>Sequencing of skin fungus with MAO and IRED activity.</title>
        <authorList>
            <person name="Marsaioli A.J."/>
            <person name="Bonatto J.M.C."/>
            <person name="Reis Junior O."/>
        </authorList>
    </citation>
    <scope>NUCLEOTIDE SEQUENCE</scope>
    <source>
        <strain evidence="3">30M1</strain>
    </source>
</reference>
<dbReference type="EMBL" id="SWKU01000002">
    <property type="protein sequence ID" value="KAF3009458.1"/>
    <property type="molecule type" value="Genomic_DNA"/>
</dbReference>
<feature type="compositionally biased region" description="Basic and acidic residues" evidence="1">
    <location>
        <begin position="1095"/>
        <end position="1106"/>
    </location>
</feature>
<proteinExistence type="predicted"/>
<feature type="region of interest" description="Disordered" evidence="1">
    <location>
        <begin position="1090"/>
        <end position="1296"/>
    </location>
</feature>
<dbReference type="Pfam" id="PF04818">
    <property type="entry name" value="CID"/>
    <property type="match status" value="1"/>
</dbReference>
<feature type="compositionally biased region" description="Polar residues" evidence="1">
    <location>
        <begin position="1679"/>
        <end position="1689"/>
    </location>
</feature>
<feature type="compositionally biased region" description="Basic and acidic residues" evidence="1">
    <location>
        <begin position="342"/>
        <end position="358"/>
    </location>
</feature>
<feature type="compositionally biased region" description="Polar residues" evidence="1">
    <location>
        <begin position="1132"/>
        <end position="1168"/>
    </location>
</feature>
<evidence type="ECO:0000313" key="3">
    <source>
        <dbReference type="EMBL" id="KAF3009458.1"/>
    </source>
</evidence>
<dbReference type="PROSITE" id="PS51391">
    <property type="entry name" value="CID"/>
    <property type="match status" value="1"/>
</dbReference>
<name>A0A9P4WEM8_CURKU</name>
<feature type="compositionally biased region" description="Polar residues" evidence="1">
    <location>
        <begin position="1273"/>
        <end position="1285"/>
    </location>
</feature>
<feature type="compositionally biased region" description="Low complexity" evidence="1">
    <location>
        <begin position="578"/>
        <end position="596"/>
    </location>
</feature>
<organism evidence="3 4">
    <name type="scientific">Curvularia kusanoi</name>
    <name type="common">Cochliobolus kusanoi</name>
    <dbReference type="NCBI Taxonomy" id="90978"/>
    <lineage>
        <taxon>Eukaryota</taxon>
        <taxon>Fungi</taxon>
        <taxon>Dikarya</taxon>
        <taxon>Ascomycota</taxon>
        <taxon>Pezizomycotina</taxon>
        <taxon>Dothideomycetes</taxon>
        <taxon>Pleosporomycetidae</taxon>
        <taxon>Pleosporales</taxon>
        <taxon>Pleosporineae</taxon>
        <taxon>Pleosporaceae</taxon>
        <taxon>Curvularia</taxon>
    </lineage>
</organism>
<feature type="region of interest" description="Disordered" evidence="1">
    <location>
        <begin position="1679"/>
        <end position="1701"/>
    </location>
</feature>
<feature type="compositionally biased region" description="Polar residues" evidence="1">
    <location>
        <begin position="1967"/>
        <end position="1976"/>
    </location>
</feature>
<feature type="domain" description="CID" evidence="2">
    <location>
        <begin position="37"/>
        <end position="195"/>
    </location>
</feature>
<gene>
    <name evidence="3" type="ORF">E8E13_001943</name>
</gene>
<feature type="compositionally biased region" description="Low complexity" evidence="1">
    <location>
        <begin position="443"/>
        <end position="458"/>
    </location>
</feature>
<feature type="compositionally biased region" description="Basic and acidic residues" evidence="1">
    <location>
        <begin position="1185"/>
        <end position="1202"/>
    </location>
</feature>
<dbReference type="GO" id="GO:0070823">
    <property type="term" value="C:HDA1 complex"/>
    <property type="evidence" value="ECO:0007669"/>
    <property type="project" value="InterPro"/>
</dbReference>
<sequence>MAQTDSAKRATTAITIAQLKFKQGLKKEEPEARLPPVPVETCSQLFGAIDAVLAQNTPVNIQKCTEWIVKHIAPSKSRVAVFGDYLVSVSKSLVVDSSSVAAKKVSRNRLDLLLVVNDALHTDKYHHNSTAKSGLLGTGFTSHLAELVELAASCAAEKDSKAEKKLKAIINYWALNQLVSDEALKVLREQADESLLQAQGGAPVRKRHYLLPEYHGDRTAPWYELPASYMLDQMIRQPNRPLEGHRIRAARFDKKPASAHVRKLLDNYFENIDLKHTPTGDNPTGETTKYSISLDPLGQLVKRDKDTNETVTVANGYGWSMKFCQDMQKDGVPESIRTLREDAERMEAAPQRERDQRRYSRSPRRRRRSSSVSSRGRDRNHRSRSGSYTSQSSYDSRSRSRSRHHDHRGPPTRTEERGRNDRDRRFDACDNDGRRPPPRPIERGPQQPGGQWHGQQTPSRNSQGSPGSDQNMSGGPQNLVPNFSQAAQPPFNAPPPFPPMSNQFPGSFPMQPFPPPPPIPFQTPGGFPGGIPPPPPPNYSGPFPPPPPNIAAMPNNPYNVNNQWNDFARGNMPSFGQQNQGGFQNQFKQNQPNGQSGYHGGRGGYGGNQGEWEAVRILAQTGQGFGLKYLIEWEGVNPITGQRWEPTWEKAEYASEGLRKLWKREQAQQVQEGESVVAATQKDTQNQRGAEASRAQAARTRGARRRPIVESSDDSSSASESELSTEAASSAGISLRSTATYPDADLVSPRVNTNVRSDSFERSGYSLPSEVPESPEESSSEATDLHSSDLFVSQPAFRASGVVQETPSSAGDLSYITVTQEELESSLNSFTDDESEDHVVGYSGLLCPDAAPTLGARAHSPATSVAETVADTIQDLHSLRQSESQPEQAKIANAAETPALFTETILSSLHSKSPCDCRSDSNTAGLAADSLTPFVENTTELDYEDLERFQQSQLLRENSTEQRASLEEEVEITDPDTQIFVNSTESELLAVAETPQVSQLSHSAQGFVSSGSQRSRECQSEPLQLSLEYEPEVSLIEVSVLEENAQLPFFSQHPTAFDLRSISDFRRRALTEPPQSFTAHKTGIPHFSESLSSKIDQDGSALHDSEESTTIDEISQPGKSILDTNLDGESSVADSQPLQVSDQSTGSGQHETQFVPSSAVEDSQQEITQAALVDSQGSKHPSPCSRHDSSQETPERDFRSLEHISSPIPHPPNHSLRTCDSNIPSRPLTPTLTSSSSKMAGSPPESTSEWAARRLQEEQEAAYAELLARPKHSNISAEGTRSPSTVPDRPPAPPAQTSLRSVAFANAKDKATETLLGNPLAATSTNTDAGPSKEKASLVAAVAAAAAEVPNAPESSPKESADDGIDDMSDVDQDSDLADYQHDDLDLGPGEYIVPLYIEGRQRDSYGKLLDRKTDVLEKALEDLKDTKLSPKMIGELDRIFRHAKDIETHPDLSYAEAESATGLDLRPADDIQHGAQFGIDNSVKFKFLGELFNQLREHELHIVLLLDHENVALSNILNTFLTAGNYNYSIYTPKHDSKASNDALKVTVFPSTTSPVIRPVDLIVCLDVVQNAAQIRQNNWAGKGAPVLHLVIPRSVGHIERYFRGNTANERTEVTLIGLCQFMESNEIGNRIDIDTPDAVQSARLVATWLTPEDTEESSEWPLPSIGTLDDYLEAHGTQQSVRSTVSSPAPERTKRPLDDDDYDMAKRMRFTPQPRTAPTSSVVHGPELTRISDSMPDATANVNARLDFEKIEKEHLRVLKEYQQDQIMWNEQQTQHENREQQNRKLLNDKAELERSLESMTNFRDKYRAQLDAKADEVRELRENLDAQRNIGLASTDEKDAEITRLRKELEAATVERTKALNSVKSTESQFDWAKEQYRVASNTATQLKSDLDSLRSENEKLAQQASGEVAKIKKLHLDRSMKNMMQQNKVLQNELSQLKTILKQREEELVRAKNNSGRAAYGTRGQSTTPQPKTRSRAASPARAPRGGGRISNLVAEER</sequence>
<feature type="compositionally biased region" description="Low complexity" evidence="1">
    <location>
        <begin position="714"/>
        <end position="731"/>
    </location>
</feature>
<evidence type="ECO:0000256" key="1">
    <source>
        <dbReference type="SAM" id="MobiDB-lite"/>
    </source>
</evidence>
<dbReference type="Proteomes" id="UP000801428">
    <property type="component" value="Unassembled WGS sequence"/>
</dbReference>
<feature type="compositionally biased region" description="Basic residues" evidence="1">
    <location>
        <begin position="359"/>
        <end position="369"/>
    </location>
</feature>
<feature type="region of interest" description="Disordered" evidence="1">
    <location>
        <begin position="1347"/>
        <end position="1370"/>
    </location>
</feature>
<feature type="compositionally biased region" description="Basic and acidic residues" evidence="1">
    <location>
        <begin position="413"/>
        <end position="435"/>
    </location>
</feature>
<feature type="region of interest" description="Disordered" evidence="1">
    <location>
        <begin position="749"/>
        <end position="786"/>
    </location>
</feature>
<dbReference type="InterPro" id="IPR006569">
    <property type="entry name" value="CID_dom"/>
</dbReference>
<protein>
    <recommendedName>
        <fullName evidence="2">CID domain-containing protein</fullName>
    </recommendedName>
</protein>
<feature type="compositionally biased region" description="Low complexity" evidence="1">
    <location>
        <begin position="1224"/>
        <end position="1237"/>
    </location>
</feature>
<accession>A0A9P4WEM8</accession>
<dbReference type="OrthoDB" id="3647690at2759"/>
<dbReference type="InterPro" id="IPR021006">
    <property type="entry name" value="Hda2/3"/>
</dbReference>
<keyword evidence="4" id="KW-1185">Reference proteome</keyword>
<dbReference type="Gene3D" id="1.25.40.90">
    <property type="match status" value="1"/>
</dbReference>
<dbReference type="Gene3D" id="3.40.50.12360">
    <property type="match status" value="1"/>
</dbReference>
<dbReference type="Pfam" id="PF11496">
    <property type="entry name" value="HDA2-3"/>
    <property type="match status" value="1"/>
</dbReference>
<feature type="region of interest" description="Disordered" evidence="1">
    <location>
        <begin position="1954"/>
        <end position="2002"/>
    </location>
</feature>
<dbReference type="InterPro" id="IPR038609">
    <property type="entry name" value="HDA1_su2/3_sf"/>
</dbReference>
<feature type="compositionally biased region" description="Polar residues" evidence="1">
    <location>
        <begin position="459"/>
        <end position="482"/>
    </location>
</feature>
<comment type="caution">
    <text evidence="3">The sequence shown here is derived from an EMBL/GenBank/DDBJ whole genome shotgun (WGS) entry which is preliminary data.</text>
</comment>